<keyword evidence="9" id="KW-1185">Reference proteome</keyword>
<dbReference type="InterPro" id="IPR018487">
    <property type="entry name" value="Hemopexin-like_repeat"/>
</dbReference>
<dbReference type="Proteomes" id="UP001652622">
    <property type="component" value="Unplaced"/>
</dbReference>
<keyword evidence="2" id="KW-0964">Secreted</keyword>
<keyword evidence="5" id="KW-1015">Disulfide bond</keyword>
<dbReference type="GeneID" id="117661289"/>
<accession>A0ABM3ZB14</accession>
<protein>
    <submittedName>
        <fullName evidence="10">Proteoglycan 4</fullName>
    </submittedName>
</protein>
<feature type="repeat" description="Hemopexin" evidence="7">
    <location>
        <begin position="362"/>
        <end position="409"/>
    </location>
</feature>
<dbReference type="Pfam" id="PF00045">
    <property type="entry name" value="Hemopexin"/>
    <property type="match status" value="1"/>
</dbReference>
<feature type="region of interest" description="Disordered" evidence="8">
    <location>
        <begin position="1"/>
        <end position="108"/>
    </location>
</feature>
<feature type="compositionally biased region" description="Basic and acidic residues" evidence="8">
    <location>
        <begin position="214"/>
        <end position="225"/>
    </location>
</feature>
<evidence type="ECO:0000256" key="7">
    <source>
        <dbReference type="PROSITE-ProRule" id="PRU01011"/>
    </source>
</evidence>
<keyword evidence="4" id="KW-0677">Repeat</keyword>
<sequence length="578" mass="63043">MPSTTGTTKMPSTTGTTKLPSTTGTTKLPSTTGTTKLPSTTGTTKLPSTTGTTKMPSTTSTTKMPSTTGTTKMPSTTGTSTTQLPTTTTRQPSTTTMEKMASTATTTKLTSTTATLKILPTTIMTTKLPSTSTSTSTTLPSTTTPTKLPSTTSTTTKLPPTTATTKLPPTTTTITTTNKPSTTSSTKPSSTTATVKLPSTTTKQTTTELTTQGNKDKGTTKENPTKKNTVTQVSTTSSTLSSTTNKITSYSSTWSTIVIPTTQRQVASYSSPRDATISTTKSPEMMFNKTTAYVPPEKIAASLWYKDVPEEMNLCNKKPVDGIVPLQNGSLAVFRGHYYWLLNGTSSPSPQPRKISEGWHIPSPIDTVFSRCNCDGKTFFFKGPQYWRFTNDVMDTGYPKLIVKGFGGLNGKIMGALSVAPYRSRPESVHFFKEGGNVQQYVYKQKPKKCKKKVVTVNYPVYKPKTLVLRQRRFGRAIQSRQIFRTIRIRQYPVIRITHHSTGVLQPEVKITSYWRGFPKEFNSAISVPNEENGDGYDYYAFAKDNYYSLDVGSRIARPVTAQTGQTVSNAWYKCPAE</sequence>
<dbReference type="SMART" id="SM00120">
    <property type="entry name" value="HX"/>
    <property type="match status" value="2"/>
</dbReference>
<evidence type="ECO:0000256" key="3">
    <source>
        <dbReference type="ARBA" id="ARBA00022729"/>
    </source>
</evidence>
<evidence type="ECO:0000256" key="2">
    <source>
        <dbReference type="ARBA" id="ARBA00022525"/>
    </source>
</evidence>
<dbReference type="InterPro" id="IPR051298">
    <property type="entry name" value="Heme_transport/Cell_adhesion"/>
</dbReference>
<evidence type="ECO:0000256" key="8">
    <source>
        <dbReference type="SAM" id="MobiDB-lite"/>
    </source>
</evidence>
<feature type="region of interest" description="Disordered" evidence="8">
    <location>
        <begin position="127"/>
        <end position="243"/>
    </location>
</feature>
<dbReference type="InterPro" id="IPR018486">
    <property type="entry name" value="Hemopexin_CS"/>
</dbReference>
<evidence type="ECO:0000256" key="4">
    <source>
        <dbReference type="ARBA" id="ARBA00022737"/>
    </source>
</evidence>
<dbReference type="PANTHER" id="PTHR22917:SF1">
    <property type="entry name" value="PROTEOGLYCAN 4"/>
    <property type="match status" value="1"/>
</dbReference>
<keyword evidence="6" id="KW-0325">Glycoprotein</keyword>
<proteinExistence type="predicted"/>
<dbReference type="InterPro" id="IPR036375">
    <property type="entry name" value="Hemopexin-like_dom_sf"/>
</dbReference>
<comment type="subcellular location">
    <subcellularLocation>
        <location evidence="1">Secreted</location>
    </subcellularLocation>
</comment>
<dbReference type="InterPro" id="IPR000585">
    <property type="entry name" value="Hemopexin-like_dom"/>
</dbReference>
<dbReference type="SUPFAM" id="SSF50923">
    <property type="entry name" value="Hemopexin-like domain"/>
    <property type="match status" value="1"/>
</dbReference>
<evidence type="ECO:0000313" key="9">
    <source>
        <dbReference type="Proteomes" id="UP001652622"/>
    </source>
</evidence>
<reference evidence="10" key="1">
    <citation type="submission" date="2025-08" db="UniProtKB">
        <authorList>
            <consortium name="RefSeq"/>
        </authorList>
    </citation>
    <scope>IDENTIFICATION</scope>
    <source>
        <tissue evidence="10">Blood</tissue>
    </source>
</reference>
<feature type="compositionally biased region" description="Low complexity" evidence="8">
    <location>
        <begin position="226"/>
        <end position="243"/>
    </location>
</feature>
<dbReference type="PANTHER" id="PTHR22917">
    <property type="entry name" value="HEMOPEXIN DOMAIN-CONTAINING PROTEIN"/>
    <property type="match status" value="1"/>
</dbReference>
<evidence type="ECO:0000256" key="1">
    <source>
        <dbReference type="ARBA" id="ARBA00004613"/>
    </source>
</evidence>
<feature type="compositionally biased region" description="Low complexity" evidence="8">
    <location>
        <begin position="127"/>
        <end position="211"/>
    </location>
</feature>
<dbReference type="PROSITE" id="PS51642">
    <property type="entry name" value="HEMOPEXIN_2"/>
    <property type="match status" value="1"/>
</dbReference>
<evidence type="ECO:0000313" key="10">
    <source>
        <dbReference type="RefSeq" id="XP_060545571.1"/>
    </source>
</evidence>
<organism evidence="9 10">
    <name type="scientific">Pantherophis guttatus</name>
    <name type="common">Corn snake</name>
    <name type="synonym">Elaphe guttata</name>
    <dbReference type="NCBI Taxonomy" id="94885"/>
    <lineage>
        <taxon>Eukaryota</taxon>
        <taxon>Metazoa</taxon>
        <taxon>Chordata</taxon>
        <taxon>Craniata</taxon>
        <taxon>Vertebrata</taxon>
        <taxon>Euteleostomi</taxon>
        <taxon>Lepidosauria</taxon>
        <taxon>Squamata</taxon>
        <taxon>Bifurcata</taxon>
        <taxon>Unidentata</taxon>
        <taxon>Episquamata</taxon>
        <taxon>Toxicofera</taxon>
        <taxon>Serpentes</taxon>
        <taxon>Colubroidea</taxon>
        <taxon>Colubridae</taxon>
        <taxon>Colubrinae</taxon>
        <taxon>Pantherophis</taxon>
    </lineage>
</organism>
<dbReference type="RefSeq" id="XP_060545571.1">
    <property type="nucleotide sequence ID" value="XM_060689588.1"/>
</dbReference>
<dbReference type="CDD" id="cd00094">
    <property type="entry name" value="HX"/>
    <property type="match status" value="1"/>
</dbReference>
<keyword evidence="3" id="KW-0732">Signal</keyword>
<dbReference type="PROSITE" id="PS00024">
    <property type="entry name" value="HEMOPEXIN"/>
    <property type="match status" value="1"/>
</dbReference>
<dbReference type="Gene3D" id="2.110.10.10">
    <property type="entry name" value="Hemopexin-like domain"/>
    <property type="match status" value="1"/>
</dbReference>
<gene>
    <name evidence="10" type="primary">PRG4</name>
</gene>
<name>A0ABM3ZB14_PANGU</name>
<evidence type="ECO:0000256" key="5">
    <source>
        <dbReference type="ARBA" id="ARBA00023157"/>
    </source>
</evidence>
<evidence type="ECO:0000256" key="6">
    <source>
        <dbReference type="ARBA" id="ARBA00023180"/>
    </source>
</evidence>